<reference evidence="5" key="1">
    <citation type="journal article" date="2017" name="Plant J.">
        <title>The pomegranate (Punica granatum L.) genome and the genomics of punicalagin biosynthesis.</title>
        <authorList>
            <person name="Qin G."/>
            <person name="Xu C."/>
            <person name="Ming R."/>
            <person name="Tang H."/>
            <person name="Guyot R."/>
            <person name="Kramer E.M."/>
            <person name="Hu Y."/>
            <person name="Yi X."/>
            <person name="Qi Y."/>
            <person name="Xu X."/>
            <person name="Gao Z."/>
            <person name="Pan H."/>
            <person name="Jian J."/>
            <person name="Tian Y."/>
            <person name="Yue Z."/>
            <person name="Xu Y."/>
        </authorList>
    </citation>
    <scope>NUCLEOTIDE SEQUENCE [LARGE SCALE GENOMIC DNA]</scope>
    <source>
        <strain evidence="5">cv. Dabenzi</strain>
    </source>
</reference>
<accession>A0A218W4S0</accession>
<keyword evidence="6" id="KW-1185">Reference proteome</keyword>
<dbReference type="GO" id="GO:0003735">
    <property type="term" value="F:structural constituent of ribosome"/>
    <property type="evidence" value="ECO:0007669"/>
    <property type="project" value="InterPro"/>
</dbReference>
<dbReference type="Gene3D" id="3.30.420.80">
    <property type="entry name" value="Ribosomal protein S11"/>
    <property type="match status" value="1"/>
</dbReference>
<dbReference type="Proteomes" id="UP000197138">
    <property type="component" value="Unassembled WGS sequence"/>
</dbReference>
<dbReference type="SUPFAM" id="SSF53137">
    <property type="entry name" value="Translational machinery components"/>
    <property type="match status" value="1"/>
</dbReference>
<dbReference type="RefSeq" id="XP_031394441.1">
    <property type="nucleotide sequence ID" value="XM_031538581.1"/>
</dbReference>
<dbReference type="FunFam" id="3.30.420.100:FF:000004">
    <property type="entry name" value="50S ribosomal protein L18"/>
    <property type="match status" value="1"/>
</dbReference>
<proteinExistence type="inferred from homology"/>
<evidence type="ECO:0000256" key="3">
    <source>
        <dbReference type="ARBA" id="ARBA00023274"/>
    </source>
</evidence>
<dbReference type="Pfam" id="PF00861">
    <property type="entry name" value="Ribosomal_L18p"/>
    <property type="match status" value="1"/>
</dbReference>
<organism evidence="4 5">
    <name type="scientific">Punica granatum</name>
    <name type="common">Pomegranate</name>
    <dbReference type="NCBI Taxonomy" id="22663"/>
    <lineage>
        <taxon>Eukaryota</taxon>
        <taxon>Viridiplantae</taxon>
        <taxon>Streptophyta</taxon>
        <taxon>Embryophyta</taxon>
        <taxon>Tracheophyta</taxon>
        <taxon>Spermatophyta</taxon>
        <taxon>Magnoliopsida</taxon>
        <taxon>eudicotyledons</taxon>
        <taxon>Gunneridae</taxon>
        <taxon>Pentapetalae</taxon>
        <taxon>rosids</taxon>
        <taxon>malvids</taxon>
        <taxon>Myrtales</taxon>
        <taxon>Lythraceae</taxon>
        <taxon>Punica</taxon>
    </lineage>
</organism>
<keyword evidence="2" id="KW-0689">Ribosomal protein</keyword>
<keyword evidence="3" id="KW-0687">Ribonucleoprotein</keyword>
<reference evidence="6" key="3">
    <citation type="journal article" date="2020" name="Plant Biotechnol. J.">
        <title>The pomegranate (Punica granatum L.) draft genome dissects genetic divergence between soft- and hard-seeded cultivars.</title>
        <authorList>
            <person name="Luo X."/>
            <person name="Li H."/>
            <person name="Wu Z."/>
            <person name="Yao W."/>
            <person name="Zhao P."/>
            <person name="Cao D."/>
            <person name="Yu H."/>
            <person name="Li K."/>
            <person name="Poudel K."/>
            <person name="Zhao D."/>
            <person name="Zhang F."/>
            <person name="Xia X."/>
            <person name="Chen L."/>
            <person name="Wang Q."/>
            <person name="Jing D."/>
            <person name="Cao S."/>
        </authorList>
    </citation>
    <scope>NUCLEOTIDE SEQUENCE [LARGE SCALE GENOMIC DNA]</scope>
</reference>
<dbReference type="EMBL" id="MTKT01005384">
    <property type="protein sequence ID" value="OWM67458.1"/>
    <property type="molecule type" value="Genomic_DNA"/>
</dbReference>
<evidence type="ECO:0000313" key="4">
    <source>
        <dbReference type="EMBL" id="OWM67458.1"/>
    </source>
</evidence>
<dbReference type="InterPro" id="IPR005484">
    <property type="entry name" value="Ribosomal_uL18_bac/plant/anim"/>
</dbReference>
<dbReference type="Proteomes" id="UP000515151">
    <property type="component" value="Chromosome 4"/>
</dbReference>
<evidence type="ECO:0000313" key="5">
    <source>
        <dbReference type="Proteomes" id="UP000197138"/>
    </source>
</evidence>
<dbReference type="GO" id="GO:1990904">
    <property type="term" value="C:ribonucleoprotein complex"/>
    <property type="evidence" value="ECO:0007669"/>
    <property type="project" value="UniProtKB-KW"/>
</dbReference>
<evidence type="ECO:0000313" key="6">
    <source>
        <dbReference type="Proteomes" id="UP000515151"/>
    </source>
</evidence>
<evidence type="ECO:0000313" key="7">
    <source>
        <dbReference type="RefSeq" id="XP_031394441.1"/>
    </source>
</evidence>
<sequence>MALAITTLRAPPARTRSPVVSDSVPTRSVRPTSLSWASAFPAINISIARPTSPPLNKESFIRSAWTRRSRSEAAKKPNRKSWKQRTDQYMRPFLLNVFFSKRFIHAKVMHRGTSKVISVATTNAKDLRTSLPSLTDNNACRVIGKLIAERSKEADVYAIAYEPRKDERIEGKLGIVIDTIKENGIIFV</sequence>
<dbReference type="GeneID" id="116205888"/>
<dbReference type="AlphaFoldDB" id="A0A218W4S0"/>
<reference evidence="7" key="4">
    <citation type="submission" date="2025-04" db="UniProtKB">
        <authorList>
            <consortium name="RefSeq"/>
        </authorList>
    </citation>
    <scope>IDENTIFICATION</scope>
    <source>
        <tissue evidence="7">Leaf</tissue>
    </source>
</reference>
<protein>
    <submittedName>
        <fullName evidence="7">Uncharacterized protein LOC116205888</fullName>
    </submittedName>
</protein>
<dbReference type="InterPro" id="IPR036967">
    <property type="entry name" value="Ribosomal_uS11_sf"/>
</dbReference>
<dbReference type="PANTHER" id="PTHR12899">
    <property type="entry name" value="39S RIBOSOMAL PROTEIN L18, MITOCHONDRIAL"/>
    <property type="match status" value="1"/>
</dbReference>
<dbReference type="GO" id="GO:0006412">
    <property type="term" value="P:translation"/>
    <property type="evidence" value="ECO:0007669"/>
    <property type="project" value="InterPro"/>
</dbReference>
<name>A0A218W4S0_PUNGR</name>
<dbReference type="FunFam" id="3.30.420.80:FF:000009">
    <property type="entry name" value="50S ribosomal protein L18"/>
    <property type="match status" value="1"/>
</dbReference>
<evidence type="ECO:0000256" key="1">
    <source>
        <dbReference type="ARBA" id="ARBA00007116"/>
    </source>
</evidence>
<comment type="similarity">
    <text evidence="1">Belongs to the universal ribosomal protein uL18 family.</text>
</comment>
<evidence type="ECO:0000256" key="2">
    <source>
        <dbReference type="ARBA" id="ARBA00022980"/>
    </source>
</evidence>
<dbReference type="OrthoDB" id="1932324at2759"/>
<reference evidence="4" key="2">
    <citation type="submission" date="2017-06" db="EMBL/GenBank/DDBJ databases">
        <title>The pomegranate genome and the genomics of punicalagin biosynthesis.</title>
        <authorList>
            <person name="Xu C."/>
        </authorList>
    </citation>
    <scope>NUCLEOTIDE SEQUENCE [LARGE SCALE GENOMIC DNA]</scope>
    <source>
        <tissue evidence="4">Fresh leaf</tissue>
    </source>
</reference>
<dbReference type="PANTHER" id="PTHR12899:SF16">
    <property type="entry name" value="OS02G0689700 PROTEIN"/>
    <property type="match status" value="1"/>
</dbReference>
<dbReference type="GO" id="GO:0008097">
    <property type="term" value="F:5S rRNA binding"/>
    <property type="evidence" value="ECO:0007669"/>
    <property type="project" value="TreeGrafter"/>
</dbReference>
<dbReference type="GO" id="GO:0005840">
    <property type="term" value="C:ribosome"/>
    <property type="evidence" value="ECO:0007669"/>
    <property type="project" value="UniProtKB-KW"/>
</dbReference>
<gene>
    <name evidence="7" type="primary">LOC116205888</name>
    <name evidence="4" type="ORF">CDL15_Pgr028321</name>
</gene>